<keyword evidence="2" id="KW-0732">Signal</keyword>
<evidence type="ECO:0000256" key="2">
    <source>
        <dbReference type="SAM" id="SignalP"/>
    </source>
</evidence>
<accession>A0A080LWD6</accession>
<evidence type="ECO:0000256" key="1">
    <source>
        <dbReference type="SAM" id="Phobius"/>
    </source>
</evidence>
<gene>
    <name evidence="4" type="ORF">AW09_001805</name>
</gene>
<keyword evidence="1" id="KW-0472">Membrane</keyword>
<name>A0A080LWD6_9PROT</name>
<feature type="domain" description="Ice-binding protein C-terminal" evidence="3">
    <location>
        <begin position="23"/>
        <end position="47"/>
    </location>
</feature>
<evidence type="ECO:0000313" key="4">
    <source>
        <dbReference type="EMBL" id="KFB72976.1"/>
    </source>
</evidence>
<dbReference type="EMBL" id="JDVG02000310">
    <property type="protein sequence ID" value="KFB72976.1"/>
    <property type="molecule type" value="Genomic_DNA"/>
</dbReference>
<proteinExistence type="predicted"/>
<evidence type="ECO:0000259" key="3">
    <source>
        <dbReference type="Pfam" id="PF07589"/>
    </source>
</evidence>
<organism evidence="4 5">
    <name type="scientific">Candidatus Accumulibacter phosphatis</name>
    <dbReference type="NCBI Taxonomy" id="327160"/>
    <lineage>
        <taxon>Bacteria</taxon>
        <taxon>Pseudomonadati</taxon>
        <taxon>Pseudomonadota</taxon>
        <taxon>Betaproteobacteria</taxon>
        <taxon>Candidatus Accumulibacter</taxon>
    </lineage>
</organism>
<comment type="caution">
    <text evidence="4">The sequence shown here is derived from an EMBL/GenBank/DDBJ whole genome shotgun (WGS) entry which is preliminary data.</text>
</comment>
<keyword evidence="1" id="KW-1133">Transmembrane helix</keyword>
<feature type="transmembrane region" description="Helical" evidence="1">
    <location>
        <begin position="29"/>
        <end position="45"/>
    </location>
</feature>
<dbReference type="Proteomes" id="UP000020077">
    <property type="component" value="Unassembled WGS sequence"/>
</dbReference>
<feature type="signal peptide" evidence="2">
    <location>
        <begin position="1"/>
        <end position="19"/>
    </location>
</feature>
<feature type="chain" id="PRO_5001750911" evidence="2">
    <location>
        <begin position="20"/>
        <end position="48"/>
    </location>
</feature>
<dbReference type="NCBIfam" id="TIGR02595">
    <property type="entry name" value="PEP_CTERM"/>
    <property type="match status" value="1"/>
</dbReference>
<dbReference type="Pfam" id="PF07589">
    <property type="entry name" value="PEP-CTERM"/>
    <property type="match status" value="1"/>
</dbReference>
<reference evidence="4 5" key="1">
    <citation type="submission" date="2014-02" db="EMBL/GenBank/DDBJ databases">
        <title>Expanding our view of genomic diversity in Candidatus Accumulibacter clades.</title>
        <authorList>
            <person name="Skennerton C.T."/>
            <person name="Barr J.J."/>
            <person name="Slater F.R."/>
            <person name="Bond P.L."/>
            <person name="Tyson G.W."/>
        </authorList>
    </citation>
    <scope>NUCLEOTIDE SEQUENCE [LARGE SCALE GENOMIC DNA]</scope>
    <source>
        <strain evidence="5">BA-91</strain>
    </source>
</reference>
<evidence type="ECO:0000313" key="5">
    <source>
        <dbReference type="Proteomes" id="UP000020077"/>
    </source>
</evidence>
<keyword evidence="1" id="KW-0812">Transmembrane</keyword>
<dbReference type="AlphaFoldDB" id="A0A080LWD6"/>
<protein>
    <submittedName>
        <fullName evidence="4">PEP-CTERM protein sorting domain protein</fullName>
    </submittedName>
</protein>
<sequence length="48" mass="4820">MSKVLSALILLAASAPALALPNPVPEPGSLALLAIGAVGMLVSLRRKK</sequence>
<dbReference type="InterPro" id="IPR013424">
    <property type="entry name" value="Ice-binding_C"/>
</dbReference>